<dbReference type="Gene3D" id="2.130.10.10">
    <property type="entry name" value="YVTN repeat-like/Quinoprotein amine dehydrogenase"/>
    <property type="match status" value="1"/>
</dbReference>
<dbReference type="EMBL" id="FZNR01000001">
    <property type="protein sequence ID" value="SNR26687.1"/>
    <property type="molecule type" value="Genomic_DNA"/>
</dbReference>
<dbReference type="SUPFAM" id="SSF50998">
    <property type="entry name" value="Quinoprotein alcohol dehydrogenase-like"/>
    <property type="match status" value="1"/>
</dbReference>
<evidence type="ECO:0000259" key="1">
    <source>
        <dbReference type="Pfam" id="PF13360"/>
    </source>
</evidence>
<dbReference type="InterPro" id="IPR015943">
    <property type="entry name" value="WD40/YVTN_repeat-like_dom_sf"/>
</dbReference>
<gene>
    <name evidence="2" type="ORF">SAMN06264365_101305</name>
</gene>
<dbReference type="Pfam" id="PF13360">
    <property type="entry name" value="PQQ_2"/>
    <property type="match status" value="1"/>
</dbReference>
<keyword evidence="3" id="KW-1185">Reference proteome</keyword>
<dbReference type="OrthoDB" id="3326598at2"/>
<sequence>MGAEPFGEPVVIDLGLGRGEPETYERPWRAAAPRWFTPVLVAVLLLVSSAASATLPKPPLTPLLRIPMGPADPYAIPDAGRLLIQTSGLVTAYDLSTGALRWQADGTTPVYRLRTGDGLLLTQPWTGGRPSDGTAAISLTTGAKAWDNPRSVITFTGSDALLAVTGTRSLSGSNRRVQGLIEVLDPITGTSRWQLRVPSTAVVLGVPGPADTSPRMLVVRDDRTAVLYDVADGRLLATRDLPAANYGPENPVVAGGVVLLRHPGLSGMEVSAYDPVTLRPLWSEVADGTFEVRACGLLACLLGQYGVHAVDPETGDRRWTRARWQAVEERGSVLLAYPDTDISRPVGLVDSVTGRVLVDLTGWLPLAGANSAGDLLVIREVPVGARTMVAVADQVTGHLRPIALLPAGTGDCEAAPGRLICREMIGELVVWAYDEAVGPG</sequence>
<dbReference type="Proteomes" id="UP000198415">
    <property type="component" value="Unassembled WGS sequence"/>
</dbReference>
<reference evidence="2 3" key="1">
    <citation type="submission" date="2017-06" db="EMBL/GenBank/DDBJ databases">
        <authorList>
            <person name="Kim H.J."/>
            <person name="Triplett B.A."/>
        </authorList>
    </citation>
    <scope>NUCLEOTIDE SEQUENCE [LARGE SCALE GENOMIC DNA]</scope>
    <source>
        <strain evidence="2 3">DSM 43151</strain>
    </source>
</reference>
<organism evidence="2 3">
    <name type="scientific">Actinoplanes regularis</name>
    <dbReference type="NCBI Taxonomy" id="52697"/>
    <lineage>
        <taxon>Bacteria</taxon>
        <taxon>Bacillati</taxon>
        <taxon>Actinomycetota</taxon>
        <taxon>Actinomycetes</taxon>
        <taxon>Micromonosporales</taxon>
        <taxon>Micromonosporaceae</taxon>
        <taxon>Actinoplanes</taxon>
    </lineage>
</organism>
<accession>A0A238UY86</accession>
<evidence type="ECO:0000313" key="3">
    <source>
        <dbReference type="Proteomes" id="UP000198415"/>
    </source>
</evidence>
<dbReference type="InterPro" id="IPR002372">
    <property type="entry name" value="PQQ_rpt_dom"/>
</dbReference>
<name>A0A238UY86_9ACTN</name>
<dbReference type="AlphaFoldDB" id="A0A238UY86"/>
<evidence type="ECO:0000313" key="2">
    <source>
        <dbReference type="EMBL" id="SNR26687.1"/>
    </source>
</evidence>
<protein>
    <submittedName>
        <fullName evidence="2">PQQ-like domain-containing protein</fullName>
    </submittedName>
</protein>
<dbReference type="RefSeq" id="WP_089291113.1">
    <property type="nucleotide sequence ID" value="NZ_BOMU01000009.1"/>
</dbReference>
<dbReference type="InterPro" id="IPR011047">
    <property type="entry name" value="Quinoprotein_ADH-like_sf"/>
</dbReference>
<feature type="domain" description="Pyrrolo-quinoline quinone repeat" evidence="1">
    <location>
        <begin position="179"/>
        <end position="322"/>
    </location>
</feature>
<proteinExistence type="predicted"/>